<evidence type="ECO:0000256" key="4">
    <source>
        <dbReference type="ARBA" id="ARBA00022658"/>
    </source>
</evidence>
<evidence type="ECO:0000256" key="6">
    <source>
        <dbReference type="ARBA" id="ARBA00022771"/>
    </source>
</evidence>
<dbReference type="GO" id="GO:0045666">
    <property type="term" value="P:positive regulation of neuron differentiation"/>
    <property type="evidence" value="ECO:0007669"/>
    <property type="project" value="TreeGrafter"/>
</dbReference>
<feature type="domain" description="DH" evidence="11">
    <location>
        <begin position="51"/>
        <end position="248"/>
    </location>
</feature>
<dbReference type="SMART" id="SM00325">
    <property type="entry name" value="RhoGEF"/>
    <property type="match status" value="1"/>
</dbReference>
<dbReference type="GO" id="GO:0005085">
    <property type="term" value="F:guanyl-nucleotide exchange factor activity"/>
    <property type="evidence" value="ECO:0007669"/>
    <property type="project" value="UniProtKB-KW"/>
</dbReference>
<dbReference type="SUPFAM" id="SSF50729">
    <property type="entry name" value="PH domain-like"/>
    <property type="match status" value="1"/>
</dbReference>
<dbReference type="CDD" id="cd00160">
    <property type="entry name" value="RhoGEF"/>
    <property type="match status" value="1"/>
</dbReference>
<feature type="region of interest" description="Disordered" evidence="9">
    <location>
        <begin position="646"/>
        <end position="675"/>
    </location>
</feature>
<dbReference type="PANTHER" id="PTHR13944:SF20">
    <property type="entry name" value="RHO GUANINE NUCLEOTIDE EXCHANGE FACTOR 2"/>
    <property type="match status" value="1"/>
</dbReference>
<sequence length="815" mass="91795">SVESLIDEGASSVYTQLMGDLETDEKDFAADSWSLAVDSSFLQTQRKDVIKRQDVIYELIQTEVHHVRTLKIMSEIFRKGMLEDLQMDPLTVQTLFPSLDELVSLHVHFLSELLTRRKHSLQPGSTNNFVIQRLGDLLVNQFSGTSGEEMRRAYTEFCSRHTKAVKLYKELFTRDKRFQQFVRRMTRSSVLRRHGVQECILLVTQRITKYPVILTRLLHITKANDQDQEDLARALTLVKELITRVDQDVHDSEKRSRLQEICSRFDSRSLTIMHSGREFRREDLLCRKLVHDGFVLWKNATGRFKDIQVLLLTDVLVFLQEKDQRYSFPGLDSKPAVLSLQKLIARDIANQEKGMFLISAAAPTPEMYEIHTGSREDRNTWIRLIEQCSRVCPKMEDFSKEMETKAMLSELKDEMEQRDRGIAALLEEKTSLFLQLVQLRGCEGPTAPLGGKMFRSETSETPKGERLLSNAIKEVGSLVSLVTPVIPETEPNRNKTQTSTNQQPCPQGNNNSNGGETKVNGTAELYPINSVDAKQDGNGNQLQCKSHSEELLQGLGRLSIILHSLQAVVVRQDSLLELANGPLSRASSLGEQERVWGEEKQREELLGLRRQHSLLQGELQRAWKLGQDRAQEISALEVRLLEVEKSQDRPGEVIPSPNPSPSPSPAPQSLRKRSHCRHFSLPSAQFLPGVTPQKTLEQRRRSVDETSLCLSGFTASLSLPFSHLLGASEEMGAGEESCPQEALEAGLVAGSLEVPEERGNEPQEESGPPSPISSDSSEETSPDPQADKISEVAQYIPECGGEARELAEEDEDEYY</sequence>
<dbReference type="InterPro" id="IPR035899">
    <property type="entry name" value="DBL_dom_sf"/>
</dbReference>
<dbReference type="GO" id="GO:0005737">
    <property type="term" value="C:cytoplasm"/>
    <property type="evidence" value="ECO:0007669"/>
    <property type="project" value="UniProtKB-SubCell"/>
</dbReference>
<accession>V9KCE4</accession>
<protein>
    <submittedName>
        <fullName evidence="12">Rho guanine nucleotide exchange factor 2-like protein</fullName>
    </submittedName>
</protein>
<reference evidence="12" key="1">
    <citation type="journal article" date="2014" name="Nature">
        <title>Elephant shark genome provides unique insights into gnathostome evolution.</title>
        <authorList>
            <consortium name="International Elephant Shark Genome Sequencing Consortium"/>
            <person name="Venkatesh B."/>
            <person name="Lee A.P."/>
            <person name="Ravi V."/>
            <person name="Maurya A.K."/>
            <person name="Lian M.M."/>
            <person name="Swann J.B."/>
            <person name="Ohta Y."/>
            <person name="Flajnik M.F."/>
            <person name="Sutoh Y."/>
            <person name="Kasahara M."/>
            <person name="Hoon S."/>
            <person name="Gangu V."/>
            <person name="Roy S.W."/>
            <person name="Irimia M."/>
            <person name="Korzh V."/>
            <person name="Kondrychyn I."/>
            <person name="Lim Z.W."/>
            <person name="Tay B.H."/>
            <person name="Tohari S."/>
            <person name="Kong K.W."/>
            <person name="Ho S."/>
            <person name="Lorente-Galdos B."/>
            <person name="Quilez J."/>
            <person name="Marques-Bonet T."/>
            <person name="Raney B.J."/>
            <person name="Ingham P.W."/>
            <person name="Tay A."/>
            <person name="Hillier L.W."/>
            <person name="Minx P."/>
            <person name="Boehm T."/>
            <person name="Wilson R.K."/>
            <person name="Brenner S."/>
            <person name="Warren W.C."/>
        </authorList>
    </citation>
    <scope>NUCLEOTIDE SEQUENCE</scope>
    <source>
        <tissue evidence="12">Intestine</tissue>
    </source>
</reference>
<dbReference type="GO" id="GO:0008270">
    <property type="term" value="F:zinc ion binding"/>
    <property type="evidence" value="ECO:0007669"/>
    <property type="project" value="UniProtKB-KW"/>
</dbReference>
<evidence type="ECO:0000256" key="9">
    <source>
        <dbReference type="SAM" id="MobiDB-lite"/>
    </source>
</evidence>
<keyword evidence="6" id="KW-0863">Zinc-finger</keyword>
<feature type="compositionally biased region" description="Polar residues" evidence="9">
    <location>
        <begin position="494"/>
        <end position="515"/>
    </location>
</feature>
<name>V9KCE4_CALMI</name>
<evidence type="ECO:0000256" key="8">
    <source>
        <dbReference type="ARBA" id="ARBA00023054"/>
    </source>
</evidence>
<dbReference type="InterPro" id="IPR011993">
    <property type="entry name" value="PH-like_dom_sf"/>
</dbReference>
<keyword evidence="8" id="KW-0175">Coiled coil</keyword>
<dbReference type="GO" id="GO:0032587">
    <property type="term" value="C:ruffle membrane"/>
    <property type="evidence" value="ECO:0007669"/>
    <property type="project" value="TreeGrafter"/>
</dbReference>
<keyword evidence="2" id="KW-0963">Cytoplasm</keyword>
<keyword evidence="4" id="KW-0344">Guanine-nucleotide releasing factor</keyword>
<evidence type="ECO:0000259" key="11">
    <source>
        <dbReference type="PROSITE" id="PS50010"/>
    </source>
</evidence>
<feature type="domain" description="PH" evidence="10">
    <location>
        <begin position="288"/>
        <end position="390"/>
    </location>
</feature>
<dbReference type="SMART" id="SM00233">
    <property type="entry name" value="PH"/>
    <property type="match status" value="1"/>
</dbReference>
<dbReference type="Pfam" id="PF00621">
    <property type="entry name" value="RhoGEF"/>
    <property type="match status" value="1"/>
</dbReference>
<feature type="region of interest" description="Disordered" evidence="9">
    <location>
        <begin position="484"/>
        <end position="520"/>
    </location>
</feature>
<dbReference type="FunFam" id="2.30.29.30:FF:000021">
    <property type="entry name" value="Rho guanine nucleotide exchange factor 2"/>
    <property type="match status" value="1"/>
</dbReference>
<evidence type="ECO:0000256" key="2">
    <source>
        <dbReference type="ARBA" id="ARBA00022490"/>
    </source>
</evidence>
<proteinExistence type="evidence at transcript level"/>
<evidence type="ECO:0000313" key="12">
    <source>
        <dbReference type="EMBL" id="AFO95469.1"/>
    </source>
</evidence>
<dbReference type="FunFam" id="1.20.900.10:FF:000004">
    <property type="entry name" value="Rho guanine nucleotide exchange factor 2"/>
    <property type="match status" value="1"/>
</dbReference>
<dbReference type="GO" id="GO:0005856">
    <property type="term" value="C:cytoskeleton"/>
    <property type="evidence" value="ECO:0007669"/>
    <property type="project" value="TreeGrafter"/>
</dbReference>
<dbReference type="PROSITE" id="PS50010">
    <property type="entry name" value="DH_2"/>
    <property type="match status" value="1"/>
</dbReference>
<feature type="non-terminal residue" evidence="12">
    <location>
        <position position="1"/>
    </location>
</feature>
<organism evidence="12">
    <name type="scientific">Callorhinchus milii</name>
    <name type="common">Ghost shark</name>
    <dbReference type="NCBI Taxonomy" id="7868"/>
    <lineage>
        <taxon>Eukaryota</taxon>
        <taxon>Metazoa</taxon>
        <taxon>Chordata</taxon>
        <taxon>Craniata</taxon>
        <taxon>Vertebrata</taxon>
        <taxon>Chondrichthyes</taxon>
        <taxon>Holocephali</taxon>
        <taxon>Chimaeriformes</taxon>
        <taxon>Callorhinchidae</taxon>
        <taxon>Callorhinchus</taxon>
    </lineage>
</organism>
<dbReference type="PANTHER" id="PTHR13944">
    <property type="entry name" value="AGAP007712-PA"/>
    <property type="match status" value="1"/>
</dbReference>
<dbReference type="PROSITE" id="PS50003">
    <property type="entry name" value="PH_DOMAIN"/>
    <property type="match status" value="1"/>
</dbReference>
<feature type="compositionally biased region" description="Pro residues" evidence="9">
    <location>
        <begin position="656"/>
        <end position="666"/>
    </location>
</feature>
<evidence type="ECO:0000256" key="1">
    <source>
        <dbReference type="ARBA" id="ARBA00004496"/>
    </source>
</evidence>
<dbReference type="InterPro" id="IPR041020">
    <property type="entry name" value="PH_16"/>
</dbReference>
<feature type="region of interest" description="Disordered" evidence="9">
    <location>
        <begin position="749"/>
        <end position="790"/>
    </location>
</feature>
<dbReference type="GO" id="GO:0035023">
    <property type="term" value="P:regulation of Rho protein signal transduction"/>
    <property type="evidence" value="ECO:0007669"/>
    <property type="project" value="TreeGrafter"/>
</dbReference>
<dbReference type="InterPro" id="IPR051632">
    <property type="entry name" value="Rho_GEF"/>
</dbReference>
<dbReference type="GO" id="GO:0000902">
    <property type="term" value="P:cell morphogenesis"/>
    <property type="evidence" value="ECO:0007669"/>
    <property type="project" value="TreeGrafter"/>
</dbReference>
<evidence type="ECO:0000256" key="7">
    <source>
        <dbReference type="ARBA" id="ARBA00022833"/>
    </source>
</evidence>
<evidence type="ECO:0000256" key="3">
    <source>
        <dbReference type="ARBA" id="ARBA00022553"/>
    </source>
</evidence>
<dbReference type="Gene3D" id="2.30.29.30">
    <property type="entry name" value="Pleckstrin-homology domain (PH domain)/Phosphotyrosine-binding domain (PTB)"/>
    <property type="match status" value="1"/>
</dbReference>
<dbReference type="EMBL" id="JW862952">
    <property type="protein sequence ID" value="AFO95469.1"/>
    <property type="molecule type" value="mRNA"/>
</dbReference>
<keyword evidence="5" id="KW-0479">Metal-binding</keyword>
<dbReference type="AlphaFoldDB" id="V9KCE4"/>
<dbReference type="Gene3D" id="1.20.900.10">
    <property type="entry name" value="Dbl homology (DH) domain"/>
    <property type="match status" value="1"/>
</dbReference>
<dbReference type="GO" id="GO:0008017">
    <property type="term" value="F:microtubule binding"/>
    <property type="evidence" value="ECO:0007669"/>
    <property type="project" value="TreeGrafter"/>
</dbReference>
<comment type="subcellular location">
    <subcellularLocation>
        <location evidence="1">Cytoplasm</location>
    </subcellularLocation>
</comment>
<keyword evidence="7" id="KW-0862">Zinc</keyword>
<dbReference type="Pfam" id="PF17838">
    <property type="entry name" value="PH_16"/>
    <property type="match status" value="1"/>
</dbReference>
<dbReference type="InterPro" id="IPR000219">
    <property type="entry name" value="DH_dom"/>
</dbReference>
<evidence type="ECO:0000256" key="5">
    <source>
        <dbReference type="ARBA" id="ARBA00022723"/>
    </source>
</evidence>
<dbReference type="GO" id="GO:0007015">
    <property type="term" value="P:actin filament organization"/>
    <property type="evidence" value="ECO:0007669"/>
    <property type="project" value="TreeGrafter"/>
</dbReference>
<dbReference type="InterPro" id="IPR001849">
    <property type="entry name" value="PH_domain"/>
</dbReference>
<keyword evidence="3" id="KW-0597">Phosphoprotein</keyword>
<evidence type="ECO:0000259" key="10">
    <source>
        <dbReference type="PROSITE" id="PS50003"/>
    </source>
</evidence>
<dbReference type="SUPFAM" id="SSF48065">
    <property type="entry name" value="DBL homology domain (DH-domain)"/>
    <property type="match status" value="1"/>
</dbReference>